<gene>
    <name evidence="2" type="ORF">DAEQUDRAFT_35596</name>
</gene>
<feature type="compositionally biased region" description="Pro residues" evidence="1">
    <location>
        <begin position="196"/>
        <end position="209"/>
    </location>
</feature>
<evidence type="ECO:0000256" key="1">
    <source>
        <dbReference type="SAM" id="MobiDB-lite"/>
    </source>
</evidence>
<accession>A0A165SSP3</accession>
<feature type="compositionally biased region" description="Basic and acidic residues" evidence="1">
    <location>
        <begin position="362"/>
        <end position="373"/>
    </location>
</feature>
<dbReference type="AlphaFoldDB" id="A0A165SSP3"/>
<feature type="compositionally biased region" description="Low complexity" evidence="1">
    <location>
        <begin position="443"/>
        <end position="456"/>
    </location>
</feature>
<feature type="compositionally biased region" description="Basic residues" evidence="1">
    <location>
        <begin position="433"/>
        <end position="442"/>
    </location>
</feature>
<dbReference type="STRING" id="1314783.A0A165SSP3"/>
<keyword evidence="3" id="KW-1185">Reference proteome</keyword>
<proteinExistence type="predicted"/>
<dbReference type="EMBL" id="KV429041">
    <property type="protein sequence ID" value="KZT72436.1"/>
    <property type="molecule type" value="Genomic_DNA"/>
</dbReference>
<organism evidence="2 3">
    <name type="scientific">Daedalea quercina L-15889</name>
    <dbReference type="NCBI Taxonomy" id="1314783"/>
    <lineage>
        <taxon>Eukaryota</taxon>
        <taxon>Fungi</taxon>
        <taxon>Dikarya</taxon>
        <taxon>Basidiomycota</taxon>
        <taxon>Agaricomycotina</taxon>
        <taxon>Agaricomycetes</taxon>
        <taxon>Polyporales</taxon>
        <taxon>Fomitopsis</taxon>
    </lineage>
</organism>
<feature type="region of interest" description="Disordered" evidence="1">
    <location>
        <begin position="186"/>
        <end position="213"/>
    </location>
</feature>
<feature type="compositionally biased region" description="Basic and acidic residues" evidence="1">
    <location>
        <begin position="328"/>
        <end position="337"/>
    </location>
</feature>
<sequence length="526" mass="56562">MSTAGVQPDAHTRESRVTSKDWSRASSYRSVSWSYPTRRSQRPSRFPIIKPLLPGSGVCARPPHYHDLLFRSRRRKTPDIAEVDVELSSRLVGVKLVEDTISHYERDVGITSSLADLPSVLDRTPFCGTLGEEEVATVQRQWRDQVEELLGGIIDRLSASFEEIVAAACVPDGKMWDLTLLDSPELSESELSAESDPPPSTPRASPPALPRVAKDGGAVDVLQPYPTPLSATAATFIPSITSPSPFVKSPSPTHEFAFPSLSADNPAASPAARKRSLLMKDGEGFYHAADPETRSSTPRRPRPSADLLPAFLADGSNTARSRARNASRTREMVDRLRSGRWSGKKGDKAVVPALEQMAEGSVTKERSPERATSSERSSASSRMSTDADGWISGPSTKTSEDGWIEGIVHPPAPSSTPAPTPVPTPAKKDPRARTQKHAHKRSSSSASSLSTVASAPPATPVQAGLPVPMPVQAGFYPVPTPAPLMNKLQHDQWANYMRFGGSGTFGPGPYVVYPPAPVLPMAYGAK</sequence>
<feature type="compositionally biased region" description="Pro residues" evidence="1">
    <location>
        <begin position="410"/>
        <end position="424"/>
    </location>
</feature>
<evidence type="ECO:0000313" key="3">
    <source>
        <dbReference type="Proteomes" id="UP000076727"/>
    </source>
</evidence>
<evidence type="ECO:0000313" key="2">
    <source>
        <dbReference type="EMBL" id="KZT72436.1"/>
    </source>
</evidence>
<reference evidence="2 3" key="1">
    <citation type="journal article" date="2016" name="Mol. Biol. Evol.">
        <title>Comparative Genomics of Early-Diverging Mushroom-Forming Fungi Provides Insights into the Origins of Lignocellulose Decay Capabilities.</title>
        <authorList>
            <person name="Nagy L.G."/>
            <person name="Riley R."/>
            <person name="Tritt A."/>
            <person name="Adam C."/>
            <person name="Daum C."/>
            <person name="Floudas D."/>
            <person name="Sun H."/>
            <person name="Yadav J.S."/>
            <person name="Pangilinan J."/>
            <person name="Larsson K.H."/>
            <person name="Matsuura K."/>
            <person name="Barry K."/>
            <person name="Labutti K."/>
            <person name="Kuo R."/>
            <person name="Ohm R.A."/>
            <person name="Bhattacharya S.S."/>
            <person name="Shirouzu T."/>
            <person name="Yoshinaga Y."/>
            <person name="Martin F.M."/>
            <person name="Grigoriev I.V."/>
            <person name="Hibbett D.S."/>
        </authorList>
    </citation>
    <scope>NUCLEOTIDE SEQUENCE [LARGE SCALE GENOMIC DNA]</scope>
    <source>
        <strain evidence="2 3">L-15889</strain>
    </source>
</reference>
<feature type="compositionally biased region" description="Low complexity" evidence="1">
    <location>
        <begin position="374"/>
        <end position="384"/>
    </location>
</feature>
<dbReference type="OrthoDB" id="2943086at2759"/>
<protein>
    <submittedName>
        <fullName evidence="2">Uncharacterized protein</fullName>
    </submittedName>
</protein>
<feature type="region of interest" description="Disordered" evidence="1">
    <location>
        <begin position="285"/>
        <end position="458"/>
    </location>
</feature>
<dbReference type="Proteomes" id="UP000076727">
    <property type="component" value="Unassembled WGS sequence"/>
</dbReference>
<name>A0A165SSP3_9APHY</name>